<evidence type="ECO:0000313" key="12">
    <source>
        <dbReference type="Proteomes" id="UP000799537"/>
    </source>
</evidence>
<feature type="signal peptide" evidence="9">
    <location>
        <begin position="1"/>
        <end position="18"/>
    </location>
</feature>
<keyword evidence="3" id="KW-0479">Metal-binding</keyword>
<reference evidence="11" key="1">
    <citation type="journal article" date="2020" name="Stud. Mycol.">
        <title>101 Dothideomycetes genomes: a test case for predicting lifestyles and emergence of pathogens.</title>
        <authorList>
            <person name="Haridas S."/>
            <person name="Albert R."/>
            <person name="Binder M."/>
            <person name="Bloem J."/>
            <person name="Labutti K."/>
            <person name="Salamov A."/>
            <person name="Andreopoulos B."/>
            <person name="Baker S."/>
            <person name="Barry K."/>
            <person name="Bills G."/>
            <person name="Bluhm B."/>
            <person name="Cannon C."/>
            <person name="Castanera R."/>
            <person name="Culley D."/>
            <person name="Daum C."/>
            <person name="Ezra D."/>
            <person name="Gonzalez J."/>
            <person name="Henrissat B."/>
            <person name="Kuo A."/>
            <person name="Liang C."/>
            <person name="Lipzen A."/>
            <person name="Lutzoni F."/>
            <person name="Magnuson J."/>
            <person name="Mondo S."/>
            <person name="Nolan M."/>
            <person name="Ohm R."/>
            <person name="Pangilinan J."/>
            <person name="Park H.-J."/>
            <person name="Ramirez L."/>
            <person name="Alfaro M."/>
            <person name="Sun H."/>
            <person name="Tritt A."/>
            <person name="Yoshinaga Y."/>
            <person name="Zwiers L.-H."/>
            <person name="Turgeon B."/>
            <person name="Goodwin S."/>
            <person name="Spatafora J."/>
            <person name="Crous P."/>
            <person name="Grigoriev I."/>
        </authorList>
    </citation>
    <scope>NUCLEOTIDE SEQUENCE</scope>
    <source>
        <strain evidence="11">ATCC 36951</strain>
    </source>
</reference>
<name>A0A6A6C5H2_ZASCE</name>
<dbReference type="AlphaFoldDB" id="A0A6A6C5H2"/>
<evidence type="ECO:0000256" key="1">
    <source>
        <dbReference type="ARBA" id="ARBA00008721"/>
    </source>
</evidence>
<evidence type="ECO:0000259" key="10">
    <source>
        <dbReference type="Pfam" id="PF05572"/>
    </source>
</evidence>
<evidence type="ECO:0000256" key="7">
    <source>
        <dbReference type="ARBA" id="ARBA00023049"/>
    </source>
</evidence>
<dbReference type="EMBL" id="ML993613">
    <property type="protein sequence ID" value="KAF2162427.1"/>
    <property type="molecule type" value="Genomic_DNA"/>
</dbReference>
<dbReference type="SUPFAM" id="SSF55486">
    <property type="entry name" value="Metalloproteases ('zincins'), catalytic domain"/>
    <property type="match status" value="1"/>
</dbReference>
<keyword evidence="12" id="KW-1185">Reference proteome</keyword>
<keyword evidence="7" id="KW-0482">Metalloprotease</keyword>
<evidence type="ECO:0000256" key="6">
    <source>
        <dbReference type="ARBA" id="ARBA00022833"/>
    </source>
</evidence>
<dbReference type="Gene3D" id="3.40.390.10">
    <property type="entry name" value="Collagenase (Catalytic Domain)"/>
    <property type="match status" value="1"/>
</dbReference>
<keyword evidence="4 9" id="KW-0732">Signal</keyword>
<proteinExistence type="inferred from homology"/>
<dbReference type="Pfam" id="PF05572">
    <property type="entry name" value="Peptidase_M43"/>
    <property type="match status" value="1"/>
</dbReference>
<accession>A0A6A6C5H2</accession>
<dbReference type="OrthoDB" id="536211at2759"/>
<evidence type="ECO:0000313" key="11">
    <source>
        <dbReference type="EMBL" id="KAF2162427.1"/>
    </source>
</evidence>
<evidence type="ECO:0000256" key="4">
    <source>
        <dbReference type="ARBA" id="ARBA00022729"/>
    </source>
</evidence>
<dbReference type="GeneID" id="54567116"/>
<feature type="chain" id="PRO_5025329453" description="Peptidase M43 pregnancy-associated plasma-A domain-containing protein" evidence="9">
    <location>
        <begin position="19"/>
        <end position="275"/>
    </location>
</feature>
<dbReference type="InterPro" id="IPR008754">
    <property type="entry name" value="Peptidase_M43"/>
</dbReference>
<evidence type="ECO:0000256" key="3">
    <source>
        <dbReference type="ARBA" id="ARBA00022723"/>
    </source>
</evidence>
<evidence type="ECO:0000256" key="9">
    <source>
        <dbReference type="SAM" id="SignalP"/>
    </source>
</evidence>
<protein>
    <recommendedName>
        <fullName evidence="10">Peptidase M43 pregnancy-associated plasma-A domain-containing protein</fullName>
    </recommendedName>
</protein>
<dbReference type="PANTHER" id="PTHR47466:SF1">
    <property type="entry name" value="METALLOPROTEASE MEP1 (AFU_ORTHOLOGUE AFUA_1G07730)-RELATED"/>
    <property type="match status" value="1"/>
</dbReference>
<dbReference type="GO" id="GO:0046872">
    <property type="term" value="F:metal ion binding"/>
    <property type="evidence" value="ECO:0007669"/>
    <property type="project" value="UniProtKB-KW"/>
</dbReference>
<keyword evidence="8" id="KW-1015">Disulfide bond</keyword>
<keyword evidence="6" id="KW-0862">Zinc</keyword>
<organism evidence="11 12">
    <name type="scientific">Zasmidium cellare ATCC 36951</name>
    <dbReference type="NCBI Taxonomy" id="1080233"/>
    <lineage>
        <taxon>Eukaryota</taxon>
        <taxon>Fungi</taxon>
        <taxon>Dikarya</taxon>
        <taxon>Ascomycota</taxon>
        <taxon>Pezizomycotina</taxon>
        <taxon>Dothideomycetes</taxon>
        <taxon>Dothideomycetidae</taxon>
        <taxon>Mycosphaerellales</taxon>
        <taxon>Mycosphaerellaceae</taxon>
        <taxon>Zasmidium</taxon>
    </lineage>
</organism>
<dbReference type="GO" id="GO:0006508">
    <property type="term" value="P:proteolysis"/>
    <property type="evidence" value="ECO:0007669"/>
    <property type="project" value="UniProtKB-KW"/>
</dbReference>
<sequence length="275" mass="30168">MLALPILLSALFATTALARELTRCDTPSPPTDTNLQHLHNSYLATNTTDSQYPLTIKTHIHLITTTATKNDYPPSLLTAQMAVLNEKYAPSHIVFTTESIDHTVNDDWATCEHGPCEMVYKQALRKGGYADLNLYFLSDLANGSLYGTTYLPGDAGNETLRVLDGSVVVAGSMLGGDEEYNLGYTAVHEVGHWFGLLHTFGDGSCDGPGDYIPDTPQQQTATSGCPEMSDSCPDLPGLDPIHNFMDYSSDACMIEFTKFQAIRMRVLYEMLRLGR</sequence>
<evidence type="ECO:0000256" key="8">
    <source>
        <dbReference type="ARBA" id="ARBA00023157"/>
    </source>
</evidence>
<dbReference type="CDD" id="cd04275">
    <property type="entry name" value="ZnMc_pappalysin_like"/>
    <property type="match status" value="1"/>
</dbReference>
<keyword evidence="5" id="KW-0378">Hydrolase</keyword>
<gene>
    <name evidence="11" type="ORF">M409DRAFT_58199</name>
</gene>
<dbReference type="Proteomes" id="UP000799537">
    <property type="component" value="Unassembled WGS sequence"/>
</dbReference>
<evidence type="ECO:0000256" key="2">
    <source>
        <dbReference type="ARBA" id="ARBA00022670"/>
    </source>
</evidence>
<dbReference type="PANTHER" id="PTHR47466">
    <property type="match status" value="1"/>
</dbReference>
<keyword evidence="2" id="KW-0645">Protease</keyword>
<comment type="similarity">
    <text evidence="1">Belongs to the peptidase M43B family.</text>
</comment>
<evidence type="ECO:0000256" key="5">
    <source>
        <dbReference type="ARBA" id="ARBA00022801"/>
    </source>
</evidence>
<dbReference type="InterPro" id="IPR024079">
    <property type="entry name" value="MetalloPept_cat_dom_sf"/>
</dbReference>
<dbReference type="RefSeq" id="XP_033663316.1">
    <property type="nucleotide sequence ID" value="XM_033813844.1"/>
</dbReference>
<feature type="domain" description="Peptidase M43 pregnancy-associated plasma-A" evidence="10">
    <location>
        <begin position="132"/>
        <end position="265"/>
    </location>
</feature>
<dbReference type="GO" id="GO:0008237">
    <property type="term" value="F:metallopeptidase activity"/>
    <property type="evidence" value="ECO:0007669"/>
    <property type="project" value="UniProtKB-KW"/>
</dbReference>